<keyword evidence="1" id="KW-0233">DNA recombination</keyword>
<dbReference type="EMBL" id="JBHSCR010000001">
    <property type="protein sequence ID" value="MFC4346715.1"/>
    <property type="molecule type" value="Genomic_DNA"/>
</dbReference>
<dbReference type="InterPro" id="IPR011010">
    <property type="entry name" value="DNA_brk_join_enz"/>
</dbReference>
<reference evidence="4" key="1">
    <citation type="journal article" date="2019" name="Int. J. Syst. Evol. Microbiol.">
        <title>The Global Catalogue of Microorganisms (GCM) 10K type strain sequencing project: providing services to taxonomists for standard genome sequencing and annotation.</title>
        <authorList>
            <consortium name="The Broad Institute Genomics Platform"/>
            <consortium name="The Broad Institute Genome Sequencing Center for Infectious Disease"/>
            <person name="Wu L."/>
            <person name="Ma J."/>
        </authorList>
    </citation>
    <scope>NUCLEOTIDE SEQUENCE [LARGE SCALE GENOMIC DNA]</scope>
    <source>
        <strain evidence="4">CGMCC 1.15304</strain>
    </source>
</reference>
<dbReference type="Proteomes" id="UP001595776">
    <property type="component" value="Unassembled WGS sequence"/>
</dbReference>
<name>A0ABV8U6I2_9PROT</name>
<sequence length="468" mass="53379">MLTVTQRIAERFETTKDQLKKNRHAQTICMNQIEIFKCPAAQENLAKLMGLESTLKADLNALRTSYIQVQNYVRYYSPFKAEFDDIVREAGFQLGHFPYTVVREGATEEEIEEAVANFENLAWARARGADVQITQCSNETIWRYIRCVVKGARKSNLRDFINQVITRTDQTRATFRWTRAAINFFLEMLMVCDRACEEIYDLHNMLNSVNAGKLPKKHQKQTYIRRKSVPEKTYPLFEDTLMSLGSDGLTAAMIFKSTIFLGLRPIEWQSACLDEDEPRVLIVKNAKYSNGRACGEYRYLHLLNFDDAAYQLIRATIDVIRMELEDTTFVVFMERIRRAFRQAHQKMSPKAKKRRITLYTARHQFAANMKRYWGLDGRDALGALMGHSNDNTAGCHYAHTNQAMKGGSFGPTADGTNVPLPDQSNIAQVRITNCHLRAMELGANNQCSQSADSPTSECTTCASNSMSK</sequence>
<protein>
    <submittedName>
        <fullName evidence="3">Tyrosine-type recombinase/integrase</fullName>
    </submittedName>
</protein>
<evidence type="ECO:0000313" key="3">
    <source>
        <dbReference type="EMBL" id="MFC4346715.1"/>
    </source>
</evidence>
<dbReference type="SUPFAM" id="SSF56349">
    <property type="entry name" value="DNA breaking-rejoining enzymes"/>
    <property type="match status" value="1"/>
</dbReference>
<comment type="caution">
    <text evidence="3">The sequence shown here is derived from an EMBL/GenBank/DDBJ whole genome shotgun (WGS) entry which is preliminary data.</text>
</comment>
<dbReference type="Gene3D" id="1.10.443.10">
    <property type="entry name" value="Intergrase catalytic core"/>
    <property type="match status" value="1"/>
</dbReference>
<keyword evidence="4" id="KW-1185">Reference proteome</keyword>
<evidence type="ECO:0000256" key="2">
    <source>
        <dbReference type="SAM" id="MobiDB-lite"/>
    </source>
</evidence>
<dbReference type="InterPro" id="IPR013762">
    <property type="entry name" value="Integrase-like_cat_sf"/>
</dbReference>
<evidence type="ECO:0000313" key="4">
    <source>
        <dbReference type="Proteomes" id="UP001595776"/>
    </source>
</evidence>
<accession>A0ABV8U6I2</accession>
<feature type="region of interest" description="Disordered" evidence="2">
    <location>
        <begin position="446"/>
        <end position="468"/>
    </location>
</feature>
<evidence type="ECO:0000256" key="1">
    <source>
        <dbReference type="ARBA" id="ARBA00023172"/>
    </source>
</evidence>
<proteinExistence type="predicted"/>
<organism evidence="3 4">
    <name type="scientific">Kordiimonas lipolytica</name>
    <dbReference type="NCBI Taxonomy" id="1662421"/>
    <lineage>
        <taxon>Bacteria</taxon>
        <taxon>Pseudomonadati</taxon>
        <taxon>Pseudomonadota</taxon>
        <taxon>Alphaproteobacteria</taxon>
        <taxon>Kordiimonadales</taxon>
        <taxon>Kordiimonadaceae</taxon>
        <taxon>Kordiimonas</taxon>
    </lineage>
</organism>
<dbReference type="RefSeq" id="WP_068148359.1">
    <property type="nucleotide sequence ID" value="NZ_JBHSCR010000001.1"/>
</dbReference>
<gene>
    <name evidence="3" type="ORF">ACFO5Q_02500</name>
</gene>